<gene>
    <name evidence="4" type="ORF">HDF15_004427</name>
</gene>
<feature type="domain" description="Dienelactone hydrolase" evidence="3">
    <location>
        <begin position="114"/>
        <end position="243"/>
    </location>
</feature>
<proteinExistence type="predicted"/>
<evidence type="ECO:0000256" key="2">
    <source>
        <dbReference type="SAM" id="SignalP"/>
    </source>
</evidence>
<dbReference type="InterPro" id="IPR002925">
    <property type="entry name" value="Dienelactn_hydro"/>
</dbReference>
<reference evidence="4 5" key="1">
    <citation type="submission" date="2020-08" db="EMBL/GenBank/DDBJ databases">
        <title>Genomic Encyclopedia of Type Strains, Phase IV (KMG-V): Genome sequencing to study the core and pangenomes of soil and plant-associated prokaryotes.</title>
        <authorList>
            <person name="Whitman W."/>
        </authorList>
    </citation>
    <scope>NUCLEOTIDE SEQUENCE [LARGE SCALE GENOMIC DNA]</scope>
    <source>
        <strain evidence="4 5">X5P3</strain>
    </source>
</reference>
<accession>A0A7W7ZTZ7</accession>
<dbReference type="GO" id="GO:0016787">
    <property type="term" value="F:hydrolase activity"/>
    <property type="evidence" value="ECO:0007669"/>
    <property type="project" value="InterPro"/>
</dbReference>
<dbReference type="Proteomes" id="UP000584867">
    <property type="component" value="Unassembled WGS sequence"/>
</dbReference>
<feature type="signal peptide" evidence="2">
    <location>
        <begin position="1"/>
        <end position="24"/>
    </location>
</feature>
<dbReference type="InterPro" id="IPR050955">
    <property type="entry name" value="Plant_Biomass_Hydrol_Est"/>
</dbReference>
<feature type="chain" id="PRO_5031423279" evidence="2">
    <location>
        <begin position="25"/>
        <end position="269"/>
    </location>
</feature>
<organism evidence="4 5">
    <name type="scientific">Granulicella mallensis</name>
    <dbReference type="NCBI Taxonomy" id="940614"/>
    <lineage>
        <taxon>Bacteria</taxon>
        <taxon>Pseudomonadati</taxon>
        <taxon>Acidobacteriota</taxon>
        <taxon>Terriglobia</taxon>
        <taxon>Terriglobales</taxon>
        <taxon>Acidobacteriaceae</taxon>
        <taxon>Granulicella</taxon>
    </lineage>
</organism>
<evidence type="ECO:0000259" key="3">
    <source>
        <dbReference type="Pfam" id="PF01738"/>
    </source>
</evidence>
<name>A0A7W7ZTZ7_9BACT</name>
<sequence>MTLSGLRVAVVAAVLFAVSPFAFAKGDTGFLDRSINIDGQTYRYQVYLPADFDKKKSWPVILFLHSVSQRGDDGLQPGDFGIAHAIRIDRDRFPFIVVMPQCGKDKKWVVPAMQKMVLAELDASVHEFHGDRTRIYLTGISMGGFGVWEMAAQYPGRFAAFVPICGGIHGPPKVPDARVSVAADPAIADPYAETARRIGKTPVWFFHGSADPVVSVEESRQMAVALKESHSDFRYTEYPGAGHEIWDKAYAEPELFHWLLSQVLAVPTR</sequence>
<dbReference type="SUPFAM" id="SSF53474">
    <property type="entry name" value="alpha/beta-Hydrolases"/>
    <property type="match status" value="1"/>
</dbReference>
<dbReference type="AlphaFoldDB" id="A0A7W7ZTZ7"/>
<evidence type="ECO:0000256" key="1">
    <source>
        <dbReference type="ARBA" id="ARBA00022729"/>
    </source>
</evidence>
<dbReference type="PANTHER" id="PTHR43037:SF1">
    <property type="entry name" value="BLL1128 PROTEIN"/>
    <property type="match status" value="1"/>
</dbReference>
<dbReference type="Pfam" id="PF01738">
    <property type="entry name" value="DLH"/>
    <property type="match status" value="1"/>
</dbReference>
<protein>
    <submittedName>
        <fullName evidence="4">Putative peptidase</fullName>
    </submittedName>
</protein>
<dbReference type="Gene3D" id="3.40.50.1820">
    <property type="entry name" value="alpha/beta hydrolase"/>
    <property type="match status" value="1"/>
</dbReference>
<dbReference type="EMBL" id="JACHIO010000023">
    <property type="protein sequence ID" value="MBB5066055.1"/>
    <property type="molecule type" value="Genomic_DNA"/>
</dbReference>
<evidence type="ECO:0000313" key="4">
    <source>
        <dbReference type="EMBL" id="MBB5066055.1"/>
    </source>
</evidence>
<dbReference type="PANTHER" id="PTHR43037">
    <property type="entry name" value="UNNAMED PRODUCT-RELATED"/>
    <property type="match status" value="1"/>
</dbReference>
<comment type="caution">
    <text evidence="4">The sequence shown here is derived from an EMBL/GenBank/DDBJ whole genome shotgun (WGS) entry which is preliminary data.</text>
</comment>
<keyword evidence="1 2" id="KW-0732">Signal</keyword>
<dbReference type="RefSeq" id="WP_184259281.1">
    <property type="nucleotide sequence ID" value="NZ_JACHIO010000023.1"/>
</dbReference>
<dbReference type="InterPro" id="IPR029058">
    <property type="entry name" value="AB_hydrolase_fold"/>
</dbReference>
<evidence type="ECO:0000313" key="5">
    <source>
        <dbReference type="Proteomes" id="UP000584867"/>
    </source>
</evidence>